<keyword evidence="2" id="KW-0812">Transmembrane</keyword>
<feature type="compositionally biased region" description="Low complexity" evidence="1">
    <location>
        <begin position="304"/>
        <end position="338"/>
    </location>
</feature>
<dbReference type="EMBL" id="BAAAJK010000024">
    <property type="protein sequence ID" value="GAA1393788.1"/>
    <property type="molecule type" value="Genomic_DNA"/>
</dbReference>
<feature type="compositionally biased region" description="Basic and acidic residues" evidence="1">
    <location>
        <begin position="254"/>
        <end position="264"/>
    </location>
</feature>
<gene>
    <name evidence="3" type="ORF">GCM10009613_40920</name>
</gene>
<evidence type="ECO:0000256" key="1">
    <source>
        <dbReference type="SAM" id="MobiDB-lite"/>
    </source>
</evidence>
<dbReference type="RefSeq" id="WP_344024897.1">
    <property type="nucleotide sequence ID" value="NZ_BAAAJK010000024.1"/>
</dbReference>
<feature type="compositionally biased region" description="Basic and acidic residues" evidence="1">
    <location>
        <begin position="210"/>
        <end position="219"/>
    </location>
</feature>
<protein>
    <submittedName>
        <fullName evidence="3">Uncharacterized protein</fullName>
    </submittedName>
</protein>
<feature type="region of interest" description="Disordered" evidence="1">
    <location>
        <begin position="115"/>
        <end position="147"/>
    </location>
</feature>
<feature type="compositionally biased region" description="Basic and acidic residues" evidence="1">
    <location>
        <begin position="122"/>
        <end position="143"/>
    </location>
</feature>
<keyword evidence="4" id="KW-1185">Reference proteome</keyword>
<feature type="transmembrane region" description="Helical" evidence="2">
    <location>
        <begin position="12"/>
        <end position="31"/>
    </location>
</feature>
<feature type="compositionally biased region" description="Low complexity" evidence="1">
    <location>
        <begin position="182"/>
        <end position="196"/>
    </location>
</feature>
<feature type="compositionally biased region" description="Low complexity" evidence="1">
    <location>
        <begin position="410"/>
        <end position="425"/>
    </location>
</feature>
<feature type="region of interest" description="Disordered" evidence="1">
    <location>
        <begin position="172"/>
        <end position="461"/>
    </location>
</feature>
<accession>A0ABN1XZH4</accession>
<feature type="compositionally biased region" description="Low complexity" evidence="1">
    <location>
        <begin position="265"/>
        <end position="280"/>
    </location>
</feature>
<evidence type="ECO:0000256" key="2">
    <source>
        <dbReference type="SAM" id="Phobius"/>
    </source>
</evidence>
<sequence length="544" mass="54667">MQLGSVTVPPLALLAALGAAVLVVLVLWGVWRARSGPAPLPVAPPDIAGPQPCAEDWTGESAGGPADPLPPARPRTVADIVAERHVGTVAERHVGAVAERHVEPAAERHVGTVAERQSGAVAERHVEPAAERHSEPAAERHSEPVASPAAGAIAAGAAGTAGAYGERGAGAYAERDPGVDTGPLPGLPVRPGGSVPAGARRSATGAPGRHARESDRGGPLDELLAPADERPGSATRARTRGPVQPGAEDADPVTDDRSAIDRPDGASATDAAGAPVADASGPGGTTGPAVPVAHLHIADEHPDPAAAGTSAPGPGSSDPASSGPAGDPAISGPAGDPAPDGPEPRSDIVPPPADHPAAPLPPWSAERTVPAQEDLPSGGSPGTASPAPTGRDAASAQPARPAPPPLSEPVSRAVQQALAARAVQRARMRRGETDPTGPDPVPGEQQELPLAVVPSPPGDDDARDRLLAVLLADPVRALDATRTLDDSQHRIEELGDVLRRRRDELAGAVRHLNECGLDPAQIGRLSGMAPADVRTILDGEDAGR</sequence>
<comment type="caution">
    <text evidence="3">The sequence shown here is derived from an EMBL/GenBank/DDBJ whole genome shotgun (WGS) entry which is preliminary data.</text>
</comment>
<proteinExistence type="predicted"/>
<reference evidence="3 4" key="1">
    <citation type="journal article" date="2019" name="Int. J. Syst. Evol. Microbiol.">
        <title>The Global Catalogue of Microorganisms (GCM) 10K type strain sequencing project: providing services to taxonomists for standard genome sequencing and annotation.</title>
        <authorList>
            <consortium name="The Broad Institute Genomics Platform"/>
            <consortium name="The Broad Institute Genome Sequencing Center for Infectious Disease"/>
            <person name="Wu L."/>
            <person name="Ma J."/>
        </authorList>
    </citation>
    <scope>NUCLEOTIDE SEQUENCE [LARGE SCALE GENOMIC DNA]</scope>
    <source>
        <strain evidence="3 4">JCM 11896</strain>
    </source>
</reference>
<keyword evidence="2" id="KW-0472">Membrane</keyword>
<name>A0ABN1XZH4_9PSEU</name>
<keyword evidence="2" id="KW-1133">Transmembrane helix</keyword>
<evidence type="ECO:0000313" key="3">
    <source>
        <dbReference type="EMBL" id="GAA1393788.1"/>
    </source>
</evidence>
<organism evidence="3 4">
    <name type="scientific">Pseudonocardia kongjuensis</name>
    <dbReference type="NCBI Taxonomy" id="102227"/>
    <lineage>
        <taxon>Bacteria</taxon>
        <taxon>Bacillati</taxon>
        <taxon>Actinomycetota</taxon>
        <taxon>Actinomycetes</taxon>
        <taxon>Pseudonocardiales</taxon>
        <taxon>Pseudonocardiaceae</taxon>
        <taxon>Pseudonocardia</taxon>
    </lineage>
</organism>
<feature type="compositionally biased region" description="Pro residues" evidence="1">
    <location>
        <begin position="349"/>
        <end position="362"/>
    </location>
</feature>
<dbReference type="Proteomes" id="UP001501414">
    <property type="component" value="Unassembled WGS sequence"/>
</dbReference>
<feature type="region of interest" description="Disordered" evidence="1">
    <location>
        <begin position="40"/>
        <end position="73"/>
    </location>
</feature>
<evidence type="ECO:0000313" key="4">
    <source>
        <dbReference type="Proteomes" id="UP001501414"/>
    </source>
</evidence>